<gene>
    <name evidence="2" type="ORF">CJOHNSTONI_LOCUS9533</name>
</gene>
<feature type="compositionally biased region" description="Low complexity" evidence="1">
    <location>
        <begin position="43"/>
        <end position="53"/>
    </location>
</feature>
<dbReference type="EMBL" id="CAKAEH010001870">
    <property type="protein sequence ID" value="CAG9539981.1"/>
    <property type="molecule type" value="Genomic_DNA"/>
</dbReference>
<dbReference type="AlphaFoldDB" id="A0A8J2MCC0"/>
<evidence type="ECO:0000256" key="1">
    <source>
        <dbReference type="SAM" id="MobiDB-lite"/>
    </source>
</evidence>
<proteinExistence type="predicted"/>
<feature type="compositionally biased region" description="Acidic residues" evidence="1">
    <location>
        <begin position="135"/>
        <end position="144"/>
    </location>
</feature>
<keyword evidence="3" id="KW-1185">Reference proteome</keyword>
<name>A0A8J2MCC0_9BILA</name>
<feature type="compositionally biased region" description="Polar residues" evidence="1">
    <location>
        <begin position="54"/>
        <end position="66"/>
    </location>
</feature>
<accession>A0A8J2MCC0</accession>
<dbReference type="Proteomes" id="UP000746747">
    <property type="component" value="Unassembled WGS sequence"/>
</dbReference>
<feature type="region of interest" description="Disordered" evidence="1">
    <location>
        <begin position="127"/>
        <end position="165"/>
    </location>
</feature>
<sequence>MLPSNNVRTISLSNSFMHTTSSCELDEEIFDDLICLDEEGESLESSTSENLSEIKQQTRYSRTQSESHVKHRRKHDSIARYRFPNDKQTSSPKHCYYEKSRMTRSDFHGSGRYSGVKRVENTDELATDTSLLEVDSCEGDDTDSSESGRNMCLDQSSRKEENRVSVNHASLASSAALPIYGDDEDWPYLSGDVDEEAVRLAASVDPDVTDEAKHGSKQNPRKKWSIAEKMIDKWDSEQYCNNDGSSHHNDTPDKLDGTWSLHLWKSIYSTTRLDEKTRNYAAAYGYENDKDISARRMKDSLLKTALDYETMERFTCSERIQRAQRTKGELSGSGKYFRDSKRSLRKFPLFTSRIRERRSIVHAHQETSHNVAGSECSRYRCQELMKYHEFSGRHSRMEHISLFMSSQNRRDSVQTRAGPFSLYSNKTYVPYPNPWTKEETTTNLRKKSSRISDAVIKRSYQIKTQSLDNGGNKGKKVSSENSVPRMEYNKANSNIVRKKCAMLSSINSAELPKASERTVLAIEKYAKVEILDGSVQFSKGKIEHEEIPKKKLRWILTSDQFQSGGIEANSVEHKSRSDPEAVARHRVITLTKHYHDTPKGNPIKLRLPNLPVT</sequence>
<evidence type="ECO:0000313" key="2">
    <source>
        <dbReference type="EMBL" id="CAG9539981.1"/>
    </source>
</evidence>
<feature type="region of interest" description="Disordered" evidence="1">
    <location>
        <begin position="41"/>
        <end position="75"/>
    </location>
</feature>
<evidence type="ECO:0000313" key="3">
    <source>
        <dbReference type="Proteomes" id="UP000746747"/>
    </source>
</evidence>
<dbReference type="OrthoDB" id="5860781at2759"/>
<organism evidence="2 3">
    <name type="scientific">Cercopithifilaria johnstoni</name>
    <dbReference type="NCBI Taxonomy" id="2874296"/>
    <lineage>
        <taxon>Eukaryota</taxon>
        <taxon>Metazoa</taxon>
        <taxon>Ecdysozoa</taxon>
        <taxon>Nematoda</taxon>
        <taxon>Chromadorea</taxon>
        <taxon>Rhabditida</taxon>
        <taxon>Spirurina</taxon>
        <taxon>Spiruromorpha</taxon>
        <taxon>Filarioidea</taxon>
        <taxon>Onchocercidae</taxon>
        <taxon>Cercopithifilaria</taxon>
    </lineage>
</organism>
<protein>
    <submittedName>
        <fullName evidence="2">Uncharacterized protein</fullName>
    </submittedName>
</protein>
<comment type="caution">
    <text evidence="2">The sequence shown here is derived from an EMBL/GenBank/DDBJ whole genome shotgun (WGS) entry which is preliminary data.</text>
</comment>
<reference evidence="2" key="1">
    <citation type="submission" date="2021-09" db="EMBL/GenBank/DDBJ databases">
        <authorList>
            <consortium name="Pathogen Informatics"/>
        </authorList>
    </citation>
    <scope>NUCLEOTIDE SEQUENCE</scope>
</reference>